<name>A0A939MKX1_9MICO</name>
<evidence type="ECO:0000256" key="1">
    <source>
        <dbReference type="SAM" id="MobiDB-lite"/>
    </source>
</evidence>
<proteinExistence type="predicted"/>
<evidence type="ECO:0000313" key="3">
    <source>
        <dbReference type="Proteomes" id="UP000664382"/>
    </source>
</evidence>
<dbReference type="AlphaFoldDB" id="A0A939MKX1"/>
<protein>
    <submittedName>
        <fullName evidence="2">Uncharacterized protein</fullName>
    </submittedName>
</protein>
<dbReference type="EMBL" id="JAGDYM010000015">
    <property type="protein sequence ID" value="MBO1902864.1"/>
    <property type="molecule type" value="Genomic_DNA"/>
</dbReference>
<dbReference type="RefSeq" id="WP_208098626.1">
    <property type="nucleotide sequence ID" value="NZ_JAGDYM010000015.1"/>
</dbReference>
<reference evidence="2" key="1">
    <citation type="submission" date="2021-03" db="EMBL/GenBank/DDBJ databases">
        <title>Leucobacter chromiisoli sp. nov., isolated from chromium-containing soil of chemical plant.</title>
        <authorList>
            <person name="Xu Z."/>
        </authorList>
    </citation>
    <scope>NUCLEOTIDE SEQUENCE</scope>
    <source>
        <strain evidence="2">S27</strain>
    </source>
</reference>
<evidence type="ECO:0000313" key="2">
    <source>
        <dbReference type="EMBL" id="MBO1902864.1"/>
    </source>
</evidence>
<feature type="region of interest" description="Disordered" evidence="1">
    <location>
        <begin position="27"/>
        <end position="48"/>
    </location>
</feature>
<keyword evidence="3" id="KW-1185">Reference proteome</keyword>
<sequence>MLALVAIVSVLGIAVWPVIAALDDAQGETVPSTPAPVPAGDVPKSEQDLDRAVQSTYDESSDYLRSVGEEDQLFSTGYGSPEAVIVTASELSPAIRSELERIAERNGVALRLEVSGITLSEYLPIPPEIAQASAKTDHPIQSVGFGADGLTIEVNVEESVSDREANLEHQRRFERALDGTNLRVEVVTVEAEPDDYRDDR</sequence>
<organism evidence="2 3">
    <name type="scientific">Leucobacter weissii</name>
    <dbReference type="NCBI Taxonomy" id="1983706"/>
    <lineage>
        <taxon>Bacteria</taxon>
        <taxon>Bacillati</taxon>
        <taxon>Actinomycetota</taxon>
        <taxon>Actinomycetes</taxon>
        <taxon>Micrococcales</taxon>
        <taxon>Microbacteriaceae</taxon>
        <taxon>Leucobacter</taxon>
    </lineage>
</organism>
<comment type="caution">
    <text evidence="2">The sequence shown here is derived from an EMBL/GenBank/DDBJ whole genome shotgun (WGS) entry which is preliminary data.</text>
</comment>
<accession>A0A939MKX1</accession>
<dbReference type="Proteomes" id="UP000664382">
    <property type="component" value="Unassembled WGS sequence"/>
</dbReference>
<gene>
    <name evidence="2" type="ORF">J4H92_13005</name>
</gene>